<protein>
    <recommendedName>
        <fullName evidence="9">Flagellar M-ring protein</fullName>
    </recommendedName>
</protein>
<dbReference type="OrthoDB" id="9807026at2"/>
<gene>
    <name evidence="14" type="ORF">SAMN05660649_00202</name>
</gene>
<dbReference type="InterPro" id="IPR000067">
    <property type="entry name" value="FlgMring_FliF"/>
</dbReference>
<dbReference type="InterPro" id="IPR006182">
    <property type="entry name" value="FliF_N_dom"/>
</dbReference>
<dbReference type="STRING" id="341036.SAMN05660649_00202"/>
<dbReference type="Proteomes" id="UP000199337">
    <property type="component" value="Unassembled WGS sequence"/>
</dbReference>
<evidence type="ECO:0000256" key="9">
    <source>
        <dbReference type="PIRNR" id="PIRNR004862"/>
    </source>
</evidence>
<dbReference type="GO" id="GO:0009431">
    <property type="term" value="C:bacterial-type flagellum basal body, MS ring"/>
    <property type="evidence" value="ECO:0007669"/>
    <property type="project" value="InterPro"/>
</dbReference>
<keyword evidence="15" id="KW-1185">Reference proteome</keyword>
<feature type="domain" description="Flagellar M-ring N-terminal" evidence="12">
    <location>
        <begin position="44"/>
        <end position="217"/>
    </location>
</feature>
<evidence type="ECO:0000256" key="6">
    <source>
        <dbReference type="ARBA" id="ARBA00022989"/>
    </source>
</evidence>
<feature type="transmembrane region" description="Helical" evidence="11">
    <location>
        <begin position="21"/>
        <end position="43"/>
    </location>
</feature>
<comment type="function">
    <text evidence="9">The M ring may be actively involved in energy transduction.</text>
</comment>
<keyword evidence="14" id="KW-0282">Flagellum</keyword>
<evidence type="ECO:0000256" key="3">
    <source>
        <dbReference type="ARBA" id="ARBA00007971"/>
    </source>
</evidence>
<dbReference type="PRINTS" id="PR01009">
    <property type="entry name" value="FLGMRINGFLIF"/>
</dbReference>
<feature type="transmembrane region" description="Helical" evidence="11">
    <location>
        <begin position="428"/>
        <end position="448"/>
    </location>
</feature>
<evidence type="ECO:0000259" key="13">
    <source>
        <dbReference type="Pfam" id="PF08345"/>
    </source>
</evidence>
<evidence type="ECO:0000259" key="12">
    <source>
        <dbReference type="Pfam" id="PF01514"/>
    </source>
</evidence>
<comment type="similarity">
    <text evidence="3 9">Belongs to the FliF family.</text>
</comment>
<evidence type="ECO:0000256" key="11">
    <source>
        <dbReference type="SAM" id="Phobius"/>
    </source>
</evidence>
<reference evidence="15" key="1">
    <citation type="submission" date="2016-10" db="EMBL/GenBank/DDBJ databases">
        <authorList>
            <person name="Varghese N."/>
            <person name="Submissions S."/>
        </authorList>
    </citation>
    <scope>NUCLEOTIDE SEQUENCE [LARGE SCALE GENOMIC DNA]</scope>
    <source>
        <strain evidence="15">DSM 17038</strain>
    </source>
</reference>
<dbReference type="InterPro" id="IPR043427">
    <property type="entry name" value="YscJ/FliF"/>
</dbReference>
<proteinExistence type="inferred from homology"/>
<keyword evidence="7 11" id="KW-0472">Membrane</keyword>
<comment type="subcellular location">
    <subcellularLocation>
        <location evidence="1 9">Bacterial flagellum basal body</location>
    </subcellularLocation>
    <subcellularLocation>
        <location evidence="2">Cell membrane</location>
        <topology evidence="2">Multi-pass membrane protein</topology>
    </subcellularLocation>
</comment>
<dbReference type="InterPro" id="IPR045851">
    <property type="entry name" value="AMP-bd_C_sf"/>
</dbReference>
<evidence type="ECO:0000313" key="14">
    <source>
        <dbReference type="EMBL" id="SFF95820.1"/>
    </source>
</evidence>
<dbReference type="GO" id="GO:0071973">
    <property type="term" value="P:bacterial-type flagellum-dependent cell motility"/>
    <property type="evidence" value="ECO:0007669"/>
    <property type="project" value="InterPro"/>
</dbReference>
<dbReference type="EMBL" id="FOOX01000001">
    <property type="protein sequence ID" value="SFF95820.1"/>
    <property type="molecule type" value="Genomic_DNA"/>
</dbReference>
<evidence type="ECO:0000256" key="7">
    <source>
        <dbReference type="ARBA" id="ARBA00023136"/>
    </source>
</evidence>
<name>A0A1I2MY60_9FIRM</name>
<feature type="region of interest" description="Disordered" evidence="10">
    <location>
        <begin position="472"/>
        <end position="495"/>
    </location>
</feature>
<keyword evidence="5 11" id="KW-0812">Transmembrane</keyword>
<keyword evidence="4" id="KW-1003">Cell membrane</keyword>
<dbReference type="RefSeq" id="WP_092467815.1">
    <property type="nucleotide sequence ID" value="NZ_FOOX01000001.1"/>
</dbReference>
<accession>A0A1I2MY60</accession>
<dbReference type="PIRSF" id="PIRSF004862">
    <property type="entry name" value="FliF"/>
    <property type="match status" value="1"/>
</dbReference>
<evidence type="ECO:0000313" key="15">
    <source>
        <dbReference type="Proteomes" id="UP000199337"/>
    </source>
</evidence>
<keyword evidence="6 11" id="KW-1133">Transmembrane helix</keyword>
<evidence type="ECO:0000256" key="4">
    <source>
        <dbReference type="ARBA" id="ARBA00022475"/>
    </source>
</evidence>
<evidence type="ECO:0000256" key="5">
    <source>
        <dbReference type="ARBA" id="ARBA00022692"/>
    </source>
</evidence>
<keyword evidence="14" id="KW-0969">Cilium</keyword>
<dbReference type="PANTHER" id="PTHR30046:SF0">
    <property type="entry name" value="FLAGELLAR M-RING PROTEIN"/>
    <property type="match status" value="1"/>
</dbReference>
<dbReference type="InterPro" id="IPR013556">
    <property type="entry name" value="Flag_M-ring_C"/>
</dbReference>
<keyword evidence="14" id="KW-0966">Cell projection</keyword>
<evidence type="ECO:0000256" key="8">
    <source>
        <dbReference type="ARBA" id="ARBA00023143"/>
    </source>
</evidence>
<dbReference type="NCBIfam" id="TIGR00206">
    <property type="entry name" value="fliF"/>
    <property type="match status" value="1"/>
</dbReference>
<feature type="region of interest" description="Disordered" evidence="10">
    <location>
        <begin position="290"/>
        <end position="337"/>
    </location>
</feature>
<keyword evidence="8 9" id="KW-0975">Bacterial flagellum</keyword>
<feature type="compositionally biased region" description="Basic and acidic residues" evidence="10">
    <location>
        <begin position="474"/>
        <end position="495"/>
    </location>
</feature>
<dbReference type="GO" id="GO:0005886">
    <property type="term" value="C:plasma membrane"/>
    <property type="evidence" value="ECO:0007669"/>
    <property type="project" value="UniProtKB-SubCell"/>
</dbReference>
<feature type="compositionally biased region" description="Polar residues" evidence="10">
    <location>
        <begin position="324"/>
        <end position="337"/>
    </location>
</feature>
<dbReference type="Pfam" id="PF01514">
    <property type="entry name" value="YscJ_FliF"/>
    <property type="match status" value="1"/>
</dbReference>
<dbReference type="GO" id="GO:0003774">
    <property type="term" value="F:cytoskeletal motor activity"/>
    <property type="evidence" value="ECO:0007669"/>
    <property type="project" value="InterPro"/>
</dbReference>
<dbReference type="Pfam" id="PF08345">
    <property type="entry name" value="YscJ_FliF_C"/>
    <property type="match status" value="1"/>
</dbReference>
<sequence length="517" mass="57316">MIDGMLAKFRQWWQSLKQSQKILFAVGCLGILITIGILGQVMMRPAYAPLFTELEPKDAAKIIEQLESTKTPYRLTNNGKNIEVPEDQVYKLRIDMASTGVFYNSGVGFELFDEKKFGITEFEQQVGYQRALQEELRRTIVQLDEVEEARVHLVLPKESLFLDEKVTPSAAIALKLKSNTDLDHDKVQGIQSLVMGSVEGLTPENIHIIDMQGNVLNDTLGSDNEDQLSASSLERFDIQRKYEKEMESRIQQMLNRVLGPGRAVAMAVAELDFDQQQTVMTEHGPGAVLSQETAREDGSGTSVGGPAGTDSEMPGNSMPFADTGTGSQYSREQQTTNYEVDTTQQTTVKATGGLKRLSVSVVVDGDYTQDRLDAIQQVVAAAVGYDANRGDQLTVSSMAFDTDLLSAFNEPAVDQTNAPKVSLLSVGYLLPAGVAAILLVLSAAFILLRRRARRRREMLMQLEAEEEEQLRLAQEQKHDDDTLVFEEPKPGPRAKVQDMAKEKPGVIAEILKIWLRE</sequence>
<evidence type="ECO:0000256" key="1">
    <source>
        <dbReference type="ARBA" id="ARBA00004117"/>
    </source>
</evidence>
<evidence type="ECO:0000256" key="2">
    <source>
        <dbReference type="ARBA" id="ARBA00004651"/>
    </source>
</evidence>
<dbReference type="PANTHER" id="PTHR30046">
    <property type="entry name" value="FLAGELLAR M-RING PROTEIN"/>
    <property type="match status" value="1"/>
</dbReference>
<evidence type="ECO:0000256" key="10">
    <source>
        <dbReference type="SAM" id="MobiDB-lite"/>
    </source>
</evidence>
<dbReference type="AlphaFoldDB" id="A0A1I2MY60"/>
<feature type="domain" description="Flagellar M-ring C-terminal" evidence="13">
    <location>
        <begin position="254"/>
        <end position="400"/>
    </location>
</feature>
<organism evidence="14 15">
    <name type="scientific">Desulfotruncus arcticus DSM 17038</name>
    <dbReference type="NCBI Taxonomy" id="1121424"/>
    <lineage>
        <taxon>Bacteria</taxon>
        <taxon>Bacillati</taxon>
        <taxon>Bacillota</taxon>
        <taxon>Clostridia</taxon>
        <taxon>Eubacteriales</taxon>
        <taxon>Desulfallaceae</taxon>
        <taxon>Desulfotruncus</taxon>
    </lineage>
</organism>
<dbReference type="Gene3D" id="3.30.300.30">
    <property type="match status" value="1"/>
</dbReference>